<accession>A0A364VE89</accession>
<keyword evidence="1" id="KW-1133">Transmembrane helix</keyword>
<protein>
    <submittedName>
        <fullName evidence="2">Uncharacterized protein</fullName>
    </submittedName>
</protein>
<proteinExistence type="predicted"/>
<feature type="transmembrane region" description="Helical" evidence="1">
    <location>
        <begin position="12"/>
        <end position="31"/>
    </location>
</feature>
<gene>
    <name evidence="2" type="ORF">CWC39_00445</name>
</gene>
<reference evidence="2 3" key="1">
    <citation type="journal article" date="2018" name="Syst. Appl. Microbiol.">
        <title>Corynebacterium heidelbergense sp. nov., isolated from the preen glands of Egyptian geese (Alopochen aegyptiacus).</title>
        <authorList>
            <person name="Braun M.S."/>
            <person name="Wang E."/>
            <person name="Zimmermann S."/>
            <person name="Wink M."/>
        </authorList>
    </citation>
    <scope>NUCLEOTIDE SEQUENCE [LARGE SCALE GENOMIC DNA]</scope>
    <source>
        <strain evidence="2 3">DSM 104638</strain>
    </source>
</reference>
<keyword evidence="1" id="KW-0812">Transmembrane</keyword>
<organism evidence="2 3">
    <name type="scientific">Corynebacterium heidelbergense</name>
    <dbReference type="NCBI Taxonomy" id="2055947"/>
    <lineage>
        <taxon>Bacteria</taxon>
        <taxon>Bacillati</taxon>
        <taxon>Actinomycetota</taxon>
        <taxon>Actinomycetes</taxon>
        <taxon>Mycobacteriales</taxon>
        <taxon>Corynebacteriaceae</taxon>
        <taxon>Corynebacterium</taxon>
    </lineage>
</organism>
<comment type="caution">
    <text evidence="2">The sequence shown here is derived from an EMBL/GenBank/DDBJ whole genome shotgun (WGS) entry which is preliminary data.</text>
</comment>
<feature type="transmembrane region" description="Helical" evidence="1">
    <location>
        <begin position="37"/>
        <end position="59"/>
    </location>
</feature>
<dbReference type="AlphaFoldDB" id="A0A364VE89"/>
<keyword evidence="1" id="KW-0472">Membrane</keyword>
<dbReference type="Proteomes" id="UP000251047">
    <property type="component" value="Unassembled WGS sequence"/>
</dbReference>
<name>A0A364VE89_9CORY</name>
<sequence>MKTKFKEFTGGASATVFVLVAIVIIVLAVVTHGMPPWVGYLAPLATAAVAILFLFSTGMGRRSKPHRGRDR</sequence>
<dbReference type="EMBL" id="PHQP01000002">
    <property type="protein sequence ID" value="RAV34965.1"/>
    <property type="molecule type" value="Genomic_DNA"/>
</dbReference>
<evidence type="ECO:0000256" key="1">
    <source>
        <dbReference type="SAM" id="Phobius"/>
    </source>
</evidence>
<evidence type="ECO:0000313" key="2">
    <source>
        <dbReference type="EMBL" id="RAV34965.1"/>
    </source>
</evidence>
<evidence type="ECO:0000313" key="3">
    <source>
        <dbReference type="Proteomes" id="UP000251047"/>
    </source>
</evidence>